<evidence type="ECO:0000313" key="1">
    <source>
        <dbReference type="EMBL" id="TMM31497.1"/>
    </source>
</evidence>
<keyword evidence="2" id="KW-1185">Reference proteome</keyword>
<gene>
    <name evidence="1" type="ORF">FDT66_05920</name>
</gene>
<dbReference type="EMBL" id="VANR01000002">
    <property type="protein sequence ID" value="TMM31497.1"/>
    <property type="molecule type" value="Genomic_DNA"/>
</dbReference>
<comment type="caution">
    <text evidence="1">The sequence shown here is derived from an EMBL/GenBank/DDBJ whole genome shotgun (WGS) entry which is preliminary data.</text>
</comment>
<name>A0A5S3N8H6_9FLAO</name>
<reference evidence="1 2" key="1">
    <citation type="submission" date="2019-05" db="EMBL/GenBank/DDBJ databases">
        <title>Polaribacter aestuariivivens sp. nov., isolated from a tidal flat.</title>
        <authorList>
            <person name="Yoon J.-H."/>
        </authorList>
    </citation>
    <scope>NUCLEOTIDE SEQUENCE [LARGE SCALE GENOMIC DNA]</scope>
    <source>
        <strain evidence="1 2">DBTF-3</strain>
    </source>
</reference>
<protein>
    <submittedName>
        <fullName evidence="1">Uncharacterized protein</fullName>
    </submittedName>
</protein>
<proteinExistence type="predicted"/>
<sequence>MVVLWLETGRKMRHGKIGEDKIKGIEIMEEVKEKAIELLLDIISKEDFEMMLYEKVKSEDLIKNSLLFELVNINYRLEGFKKPLLEILRKEISEEVFIIYNIKLYSEKIKDENNTKTILHYFSKIYNLFDFDQEYSLMWDFYNINEELDLVEFGYENESEVIMNLKKICSLVCKEFDRLSTLSGKVTFLINGFEKEDIEILSIKNKFMTKTIPHKKWYEFWK</sequence>
<accession>A0A5S3N8H6</accession>
<dbReference type="Proteomes" id="UP000307140">
    <property type="component" value="Unassembled WGS sequence"/>
</dbReference>
<organism evidence="1 2">
    <name type="scientific">Polaribacter aestuariivivens</name>
    <dbReference type="NCBI Taxonomy" id="2304626"/>
    <lineage>
        <taxon>Bacteria</taxon>
        <taxon>Pseudomonadati</taxon>
        <taxon>Bacteroidota</taxon>
        <taxon>Flavobacteriia</taxon>
        <taxon>Flavobacteriales</taxon>
        <taxon>Flavobacteriaceae</taxon>
    </lineage>
</organism>
<evidence type="ECO:0000313" key="2">
    <source>
        <dbReference type="Proteomes" id="UP000307140"/>
    </source>
</evidence>
<dbReference type="AlphaFoldDB" id="A0A5S3N8H6"/>